<reference evidence="3 4" key="1">
    <citation type="submission" date="2020-08" db="EMBL/GenBank/DDBJ databases">
        <authorList>
            <person name="Ren C."/>
            <person name="Gu Y."/>
            <person name="Xu Y."/>
        </authorList>
    </citation>
    <scope>NUCLEOTIDE SEQUENCE [LARGE SCALE GENOMIC DNA]</scope>
    <source>
        <strain evidence="3 4">LBM18003</strain>
    </source>
</reference>
<keyword evidence="2" id="KW-1133">Transmembrane helix</keyword>
<dbReference type="Proteomes" id="UP000516046">
    <property type="component" value="Chromosome"/>
</dbReference>
<dbReference type="KEGG" id="caml:H6X83_13810"/>
<proteinExistence type="predicted"/>
<dbReference type="AlphaFoldDB" id="A0A7G9WH04"/>
<organism evidence="3 4">
    <name type="scientific">Caproicibacterium amylolyticum</name>
    <dbReference type="NCBI Taxonomy" id="2766537"/>
    <lineage>
        <taxon>Bacteria</taxon>
        <taxon>Bacillati</taxon>
        <taxon>Bacillota</taxon>
        <taxon>Clostridia</taxon>
        <taxon>Eubacteriales</taxon>
        <taxon>Oscillospiraceae</taxon>
        <taxon>Caproicibacterium</taxon>
    </lineage>
</organism>
<gene>
    <name evidence="3" type="ORF">H6X83_13810</name>
</gene>
<feature type="transmembrane region" description="Helical" evidence="2">
    <location>
        <begin position="32"/>
        <end position="50"/>
    </location>
</feature>
<accession>A0A7G9WH04</accession>
<sequence>MLPSVGSISEQNMFSNPVDTTRRNATINGVGIALWTTAVTVVVLIFLVVYRNRNKARKETVGHQRYRSVRRDKKQRLLGNKYYNDSKYKDE</sequence>
<evidence type="ECO:0000256" key="1">
    <source>
        <dbReference type="SAM" id="MobiDB-lite"/>
    </source>
</evidence>
<dbReference type="RefSeq" id="WP_212507031.1">
    <property type="nucleotide sequence ID" value="NZ_CP060696.1"/>
</dbReference>
<evidence type="ECO:0000256" key="2">
    <source>
        <dbReference type="SAM" id="Phobius"/>
    </source>
</evidence>
<feature type="compositionally biased region" description="Basic residues" evidence="1">
    <location>
        <begin position="64"/>
        <end position="76"/>
    </location>
</feature>
<feature type="region of interest" description="Disordered" evidence="1">
    <location>
        <begin position="1"/>
        <end position="20"/>
    </location>
</feature>
<keyword evidence="4" id="KW-1185">Reference proteome</keyword>
<name>A0A7G9WH04_9FIRM</name>
<keyword evidence="2" id="KW-0472">Membrane</keyword>
<protein>
    <submittedName>
        <fullName evidence="3">Uncharacterized protein</fullName>
    </submittedName>
</protein>
<evidence type="ECO:0000313" key="4">
    <source>
        <dbReference type="Proteomes" id="UP000516046"/>
    </source>
</evidence>
<dbReference type="EMBL" id="CP060696">
    <property type="protein sequence ID" value="QNO17966.1"/>
    <property type="molecule type" value="Genomic_DNA"/>
</dbReference>
<keyword evidence="2" id="KW-0812">Transmembrane</keyword>
<evidence type="ECO:0000313" key="3">
    <source>
        <dbReference type="EMBL" id="QNO17966.1"/>
    </source>
</evidence>
<feature type="region of interest" description="Disordered" evidence="1">
    <location>
        <begin position="59"/>
        <end position="91"/>
    </location>
</feature>